<reference evidence="4 5" key="1">
    <citation type="submission" date="2016-08" db="EMBL/GenBank/DDBJ databases">
        <authorList>
            <person name="Seilhamer J.J."/>
        </authorList>
    </citation>
    <scope>NUCLEOTIDE SEQUENCE [LARGE SCALE GENOMIC DNA]</scope>
    <source>
        <strain evidence="4 5">HBR26</strain>
    </source>
</reference>
<dbReference type="InterPro" id="IPR011041">
    <property type="entry name" value="Quinoprot_gluc/sorb_DH_b-prop"/>
</dbReference>
<dbReference type="PANTHER" id="PTHR19328:SF55">
    <property type="entry name" value="BLR6566 PROTEIN"/>
    <property type="match status" value="1"/>
</dbReference>
<feature type="chain" id="PRO_5008687213" description="Pyrroloquinoline quinone-dependent pyranose dehydrogenase beta-propeller domain-containing protein" evidence="2">
    <location>
        <begin position="25"/>
        <end position="513"/>
    </location>
</feature>
<dbReference type="EMBL" id="FMAJ01000004">
    <property type="protein sequence ID" value="SCB58352.1"/>
    <property type="molecule type" value="Genomic_DNA"/>
</dbReference>
<evidence type="ECO:0000256" key="2">
    <source>
        <dbReference type="SAM" id="SignalP"/>
    </source>
</evidence>
<feature type="region of interest" description="Disordered" evidence="1">
    <location>
        <begin position="463"/>
        <end position="513"/>
    </location>
</feature>
<evidence type="ECO:0000259" key="3">
    <source>
        <dbReference type="Pfam" id="PF22807"/>
    </source>
</evidence>
<dbReference type="SUPFAM" id="SSF50952">
    <property type="entry name" value="Soluble quinoprotein glucose dehydrogenase"/>
    <property type="match status" value="1"/>
</dbReference>
<feature type="domain" description="Pyrroloquinoline quinone-dependent pyranose dehydrogenase beta-propeller" evidence="3">
    <location>
        <begin position="161"/>
        <end position="289"/>
    </location>
</feature>
<name>A0A1C3Y1L3_9HYPH</name>
<dbReference type="STRING" id="1138170.GA0061105_104278"/>
<feature type="domain" description="Pyrroloquinoline quinone-dependent pyranose dehydrogenase beta-propeller" evidence="3">
    <location>
        <begin position="333"/>
        <end position="438"/>
    </location>
</feature>
<dbReference type="InterPro" id="IPR054539">
    <property type="entry name" value="Beta-prop_PDH"/>
</dbReference>
<feature type="compositionally biased region" description="Polar residues" evidence="1">
    <location>
        <begin position="469"/>
        <end position="479"/>
    </location>
</feature>
<sequence>MMKPKIFSAAILPIAAGVGFAAYAQSEEFDISKQIGPNPVLPEPSISLLPDLKVAKVVGWKDGEAPTVPEGLTVQAYAKDLANPRTVHTLPNGDVLVIQSRGPSGGPKSRPKDFIRGWIMSIAHGDGGEQKESNLITLLRDTNRDGTVDERHDLLKKLDSPFGVAWIDNILYVASTSAILAYPYELGQNEINAQPKILTPLPGGPINHHWTKDLALSPDGRFLYVSIGSNSNIVENGLEAEKGRAAIWQVDRNAGAARVFASGLRNPNGLTFNPETGTLWTVVNERDELGPDLVPDYMTSVTEGGFYGWPWSYYGKHVDARVHPPRPDMVNIAIPPDYALSSHVAALGLTFSNKSALPPAYANGAFIGEHGSWNRDSFNGYKVVYVPFENGAPSGKAQDVVTGFLQGDQAKGRPVGVGIDGTGALLVADDAGNTVWRVASADGKVTQQPIGTDQFTVNAQAGSNGAIGTETTGSTAQPQRTPPASRDAPPNDLRPKPEVGQPAQMQIAPATGP</sequence>
<proteinExistence type="predicted"/>
<dbReference type="Pfam" id="PF22807">
    <property type="entry name" value="TrAA12"/>
    <property type="match status" value="2"/>
</dbReference>
<protein>
    <recommendedName>
        <fullName evidence="3">Pyrroloquinoline quinone-dependent pyranose dehydrogenase beta-propeller domain-containing protein</fullName>
    </recommendedName>
</protein>
<dbReference type="PANTHER" id="PTHR19328">
    <property type="entry name" value="HEDGEHOG-INTERACTING PROTEIN"/>
    <property type="match status" value="1"/>
</dbReference>
<accession>A0A1C3Y1L3</accession>
<evidence type="ECO:0000313" key="4">
    <source>
        <dbReference type="EMBL" id="SCB58352.1"/>
    </source>
</evidence>
<feature type="signal peptide" evidence="2">
    <location>
        <begin position="1"/>
        <end position="24"/>
    </location>
</feature>
<keyword evidence="2" id="KW-0732">Signal</keyword>
<dbReference type="InterPro" id="IPR011042">
    <property type="entry name" value="6-blade_b-propeller_TolB-like"/>
</dbReference>
<dbReference type="Proteomes" id="UP000198723">
    <property type="component" value="Unassembled WGS sequence"/>
</dbReference>
<dbReference type="AlphaFoldDB" id="A0A1C3Y1L3"/>
<dbReference type="Gene3D" id="2.120.10.30">
    <property type="entry name" value="TolB, C-terminal domain"/>
    <property type="match status" value="1"/>
</dbReference>
<evidence type="ECO:0000256" key="1">
    <source>
        <dbReference type="SAM" id="MobiDB-lite"/>
    </source>
</evidence>
<dbReference type="RefSeq" id="WP_092750190.1">
    <property type="nucleotide sequence ID" value="NZ_FMAJ01000004.1"/>
</dbReference>
<evidence type="ECO:0000313" key="5">
    <source>
        <dbReference type="Proteomes" id="UP000198723"/>
    </source>
</evidence>
<organism evidence="4 5">
    <name type="scientific">Rhizobium aethiopicum</name>
    <dbReference type="NCBI Taxonomy" id="1138170"/>
    <lineage>
        <taxon>Bacteria</taxon>
        <taxon>Pseudomonadati</taxon>
        <taxon>Pseudomonadota</taxon>
        <taxon>Alphaproteobacteria</taxon>
        <taxon>Hyphomicrobiales</taxon>
        <taxon>Rhizobiaceae</taxon>
        <taxon>Rhizobium/Agrobacterium group</taxon>
        <taxon>Rhizobium</taxon>
    </lineage>
</organism>
<gene>
    <name evidence="4" type="ORF">GA0061105_104278</name>
</gene>